<evidence type="ECO:0000313" key="1">
    <source>
        <dbReference type="EMBL" id="OCT94750.1"/>
    </source>
</evidence>
<name>A0A974DNT5_XENLA</name>
<gene>
    <name evidence="1" type="ORF">XELAEV_18012440mg</name>
</gene>
<reference evidence="2" key="1">
    <citation type="journal article" date="2016" name="Nature">
        <title>Genome evolution in the allotetraploid frog Xenopus laevis.</title>
        <authorList>
            <person name="Session A.M."/>
            <person name="Uno Y."/>
            <person name="Kwon T."/>
            <person name="Chapman J.A."/>
            <person name="Toyoda A."/>
            <person name="Takahashi S."/>
            <person name="Fukui A."/>
            <person name="Hikosaka A."/>
            <person name="Suzuki A."/>
            <person name="Kondo M."/>
            <person name="van Heeringen S.J."/>
            <person name="Quigley I."/>
            <person name="Heinz S."/>
            <person name="Ogino H."/>
            <person name="Ochi H."/>
            <person name="Hellsten U."/>
            <person name="Lyons J.B."/>
            <person name="Simakov O."/>
            <person name="Putnam N."/>
            <person name="Stites J."/>
            <person name="Kuroki Y."/>
            <person name="Tanaka T."/>
            <person name="Michiue T."/>
            <person name="Watanabe M."/>
            <person name="Bogdanovic O."/>
            <person name="Lister R."/>
            <person name="Georgiou G."/>
            <person name="Paranjpe S.S."/>
            <person name="van Kruijsbergen I."/>
            <person name="Shu S."/>
            <person name="Carlson J."/>
            <person name="Kinoshita T."/>
            <person name="Ohta Y."/>
            <person name="Mawaribuchi S."/>
            <person name="Jenkins J."/>
            <person name="Grimwood J."/>
            <person name="Schmutz J."/>
            <person name="Mitros T."/>
            <person name="Mozaffari S.V."/>
            <person name="Suzuki Y."/>
            <person name="Haramoto Y."/>
            <person name="Yamamoto T.S."/>
            <person name="Takagi C."/>
            <person name="Heald R."/>
            <person name="Miller K."/>
            <person name="Haudenschild C."/>
            <person name="Kitzman J."/>
            <person name="Nakayama T."/>
            <person name="Izutsu Y."/>
            <person name="Robert J."/>
            <person name="Fortriede J."/>
            <person name="Burns K."/>
            <person name="Lotay V."/>
            <person name="Karimi K."/>
            <person name="Yasuoka Y."/>
            <person name="Dichmann D.S."/>
            <person name="Flajnik M.F."/>
            <person name="Houston D.W."/>
            <person name="Shendure J."/>
            <person name="DuPasquier L."/>
            <person name="Vize P.D."/>
            <person name="Zorn A.M."/>
            <person name="Ito M."/>
            <person name="Marcotte E.M."/>
            <person name="Wallingford J.B."/>
            <person name="Ito Y."/>
            <person name="Asashima M."/>
            <person name="Ueno N."/>
            <person name="Matsuda Y."/>
            <person name="Veenstra G.J."/>
            <person name="Fujiyama A."/>
            <person name="Harland R.M."/>
            <person name="Taira M."/>
            <person name="Rokhsar D.S."/>
        </authorList>
    </citation>
    <scope>NUCLEOTIDE SEQUENCE [LARGE SCALE GENOMIC DNA]</scope>
    <source>
        <strain evidence="2">J</strain>
    </source>
</reference>
<sequence length="97" mass="11324">MCSRPLQEWSLVFGEGLENNLYLPMGTAEVLTVVIDSSLMDKECSLCNLLKLQFFHLYIQYNIKNCFYMYSKLSFTSQLFPQISIANLKKNQKEKLQ</sequence>
<organism evidence="1 2">
    <name type="scientific">Xenopus laevis</name>
    <name type="common">African clawed frog</name>
    <dbReference type="NCBI Taxonomy" id="8355"/>
    <lineage>
        <taxon>Eukaryota</taxon>
        <taxon>Metazoa</taxon>
        <taxon>Chordata</taxon>
        <taxon>Craniata</taxon>
        <taxon>Vertebrata</taxon>
        <taxon>Euteleostomi</taxon>
        <taxon>Amphibia</taxon>
        <taxon>Batrachia</taxon>
        <taxon>Anura</taxon>
        <taxon>Pipoidea</taxon>
        <taxon>Pipidae</taxon>
        <taxon>Xenopodinae</taxon>
        <taxon>Xenopus</taxon>
        <taxon>Xenopus</taxon>
    </lineage>
</organism>
<dbReference type="AlphaFoldDB" id="A0A974DNT5"/>
<dbReference type="Proteomes" id="UP000694892">
    <property type="component" value="Chromosome 2L"/>
</dbReference>
<evidence type="ECO:0000313" key="2">
    <source>
        <dbReference type="Proteomes" id="UP000694892"/>
    </source>
</evidence>
<protein>
    <submittedName>
        <fullName evidence="1">Uncharacterized protein</fullName>
    </submittedName>
</protein>
<dbReference type="EMBL" id="CM004468">
    <property type="protein sequence ID" value="OCT94750.1"/>
    <property type="molecule type" value="Genomic_DNA"/>
</dbReference>
<proteinExistence type="predicted"/>
<accession>A0A974DNT5</accession>